<evidence type="ECO:0008006" key="4">
    <source>
        <dbReference type="Google" id="ProtNLM"/>
    </source>
</evidence>
<reference evidence="2 3" key="1">
    <citation type="submission" date="2020-02" db="EMBL/GenBank/DDBJ databases">
        <title>Paenibacillus sp. nov., isolated from rhizosphere soil of tomato.</title>
        <authorList>
            <person name="Weon H.-Y."/>
            <person name="Lee S.A."/>
        </authorList>
    </citation>
    <scope>NUCLEOTIDE SEQUENCE [LARGE SCALE GENOMIC DNA]</scope>
    <source>
        <strain evidence="2 3">14171R-81</strain>
    </source>
</reference>
<sequence>MNSWKLWAVCCVCLVLSGCAYGGSRSPKELLALSVSGLSGVDRYTFSGDAGIGSGSQTVSNPVAFHGTVEDHKVVKVKGSSMNALTSTVNPLELLNSIKAAAVKTELVPEESNDEQTVLRVTSDPKHAAAKWATQLRGEFGLLEKKVPANLTAKQQGGQMHNAAGPSALQEEWNGEIARSKRELEAMLSTMQVQSSCKLVIDRKKMLPRSLEERTIFRYQADGKPAEENRMTRLNFNL</sequence>
<evidence type="ECO:0000313" key="2">
    <source>
        <dbReference type="EMBL" id="QHW34374.1"/>
    </source>
</evidence>
<keyword evidence="3" id="KW-1185">Reference proteome</keyword>
<dbReference type="KEGG" id="prz:GZH47_28660"/>
<keyword evidence="1" id="KW-0732">Signal</keyword>
<evidence type="ECO:0000313" key="3">
    <source>
        <dbReference type="Proteomes" id="UP000479114"/>
    </source>
</evidence>
<proteinExistence type="predicted"/>
<gene>
    <name evidence="2" type="ORF">GZH47_28660</name>
</gene>
<evidence type="ECO:0000256" key="1">
    <source>
        <dbReference type="SAM" id="SignalP"/>
    </source>
</evidence>
<name>A0A6C0P764_9BACL</name>
<feature type="chain" id="PRO_5038613316" description="DUF4349 domain-containing protein" evidence="1">
    <location>
        <begin position="23"/>
        <end position="238"/>
    </location>
</feature>
<organism evidence="2 3">
    <name type="scientific">Paenibacillus rhizovicinus</name>
    <dbReference type="NCBI Taxonomy" id="2704463"/>
    <lineage>
        <taxon>Bacteria</taxon>
        <taxon>Bacillati</taxon>
        <taxon>Bacillota</taxon>
        <taxon>Bacilli</taxon>
        <taxon>Bacillales</taxon>
        <taxon>Paenibacillaceae</taxon>
        <taxon>Paenibacillus</taxon>
    </lineage>
</organism>
<dbReference type="AlphaFoldDB" id="A0A6C0P764"/>
<protein>
    <recommendedName>
        <fullName evidence="4">DUF4349 domain-containing protein</fullName>
    </recommendedName>
</protein>
<dbReference type="EMBL" id="CP048286">
    <property type="protein sequence ID" value="QHW34374.1"/>
    <property type="molecule type" value="Genomic_DNA"/>
</dbReference>
<dbReference type="RefSeq" id="WP_162644369.1">
    <property type="nucleotide sequence ID" value="NZ_CP048286.1"/>
</dbReference>
<dbReference type="Proteomes" id="UP000479114">
    <property type="component" value="Chromosome"/>
</dbReference>
<dbReference type="PROSITE" id="PS51257">
    <property type="entry name" value="PROKAR_LIPOPROTEIN"/>
    <property type="match status" value="1"/>
</dbReference>
<feature type="signal peptide" evidence="1">
    <location>
        <begin position="1"/>
        <end position="22"/>
    </location>
</feature>
<accession>A0A6C0P764</accession>